<dbReference type="Proteomes" id="UP000014500">
    <property type="component" value="Unassembled WGS sequence"/>
</dbReference>
<dbReference type="HOGENOM" id="CLU_2629036_0_0_1"/>
<reference evidence="1" key="2">
    <citation type="submission" date="2015-02" db="UniProtKB">
        <authorList>
            <consortium name="EnsemblMetazoa"/>
        </authorList>
    </citation>
    <scope>IDENTIFICATION</scope>
</reference>
<sequence>MSLSCNAPRMNVGRKYDDRKSKVKNTIRVYNRHQCCAMFSWRLRVGSRLMSSRQATATFLGTLFRLDYNTINLDNPVE</sequence>
<name>T1JHF8_STRMM</name>
<protein>
    <submittedName>
        <fullName evidence="1">Uncharacterized protein</fullName>
    </submittedName>
</protein>
<proteinExistence type="predicted"/>
<reference evidence="2" key="1">
    <citation type="submission" date="2011-05" db="EMBL/GenBank/DDBJ databases">
        <authorList>
            <person name="Richards S.R."/>
            <person name="Qu J."/>
            <person name="Jiang H."/>
            <person name="Jhangiani S.N."/>
            <person name="Agravi P."/>
            <person name="Goodspeed R."/>
            <person name="Gross S."/>
            <person name="Mandapat C."/>
            <person name="Jackson L."/>
            <person name="Mathew T."/>
            <person name="Pu L."/>
            <person name="Thornton R."/>
            <person name="Saada N."/>
            <person name="Wilczek-Boney K.B."/>
            <person name="Lee S."/>
            <person name="Kovar C."/>
            <person name="Wu Y."/>
            <person name="Scherer S.E."/>
            <person name="Worley K.C."/>
            <person name="Muzny D.M."/>
            <person name="Gibbs R."/>
        </authorList>
    </citation>
    <scope>NUCLEOTIDE SEQUENCE</scope>
    <source>
        <strain evidence="2">Brora</strain>
    </source>
</reference>
<evidence type="ECO:0000313" key="2">
    <source>
        <dbReference type="Proteomes" id="UP000014500"/>
    </source>
</evidence>
<accession>T1JHF8</accession>
<organism evidence="1 2">
    <name type="scientific">Strigamia maritima</name>
    <name type="common">European centipede</name>
    <name type="synonym">Geophilus maritimus</name>
    <dbReference type="NCBI Taxonomy" id="126957"/>
    <lineage>
        <taxon>Eukaryota</taxon>
        <taxon>Metazoa</taxon>
        <taxon>Ecdysozoa</taxon>
        <taxon>Arthropoda</taxon>
        <taxon>Myriapoda</taxon>
        <taxon>Chilopoda</taxon>
        <taxon>Pleurostigmophora</taxon>
        <taxon>Geophilomorpha</taxon>
        <taxon>Linotaeniidae</taxon>
        <taxon>Strigamia</taxon>
    </lineage>
</organism>
<keyword evidence="2" id="KW-1185">Reference proteome</keyword>
<dbReference type="EMBL" id="JH431726">
    <property type="status" value="NOT_ANNOTATED_CDS"/>
    <property type="molecule type" value="Genomic_DNA"/>
</dbReference>
<evidence type="ECO:0000313" key="1">
    <source>
        <dbReference type="EnsemblMetazoa" id="SMAR013289-PA"/>
    </source>
</evidence>
<dbReference type="AlphaFoldDB" id="T1JHF8"/>
<dbReference type="EnsemblMetazoa" id="SMAR013289-RA">
    <property type="protein sequence ID" value="SMAR013289-PA"/>
    <property type="gene ID" value="SMAR013289"/>
</dbReference>